<proteinExistence type="predicted"/>
<feature type="non-terminal residue" evidence="2">
    <location>
        <position position="1"/>
    </location>
</feature>
<evidence type="ECO:0000313" key="2">
    <source>
        <dbReference type="EMBL" id="HFB55439.1"/>
    </source>
</evidence>
<gene>
    <name evidence="2" type="ORF">ENJ46_05890</name>
</gene>
<dbReference type="Pfam" id="PF05193">
    <property type="entry name" value="Peptidase_M16_C"/>
    <property type="match status" value="1"/>
</dbReference>
<dbReference type="Gene3D" id="3.30.830.10">
    <property type="entry name" value="Metalloenzyme, LuxS/M16 peptidase-like"/>
    <property type="match status" value="1"/>
</dbReference>
<dbReference type="InterPro" id="IPR007863">
    <property type="entry name" value="Peptidase_M16_C"/>
</dbReference>
<dbReference type="Proteomes" id="UP000886042">
    <property type="component" value="Unassembled WGS sequence"/>
</dbReference>
<protein>
    <submittedName>
        <fullName evidence="2">Insulinase family protein</fullName>
    </submittedName>
</protein>
<sequence>TGEFYKDTIMNYPLGGAFNSRINLNLREDKGYTYGARSYFFGNNIRGGYRAGAGVRANSTVDSIRQFVKEISAYQKDGISDDELAFTKNSLGQRDARAYETPRQKLRYLSTIATYHLKPDYVDEQAKILKNITKDEINALAAQHLDLNQMITIVVGDKAKWMDEIKKELDYPIVELDADAKPISK</sequence>
<dbReference type="SUPFAM" id="SSF63411">
    <property type="entry name" value="LuxS/MPP-like metallohydrolase"/>
    <property type="match status" value="1"/>
</dbReference>
<dbReference type="GO" id="GO:0046872">
    <property type="term" value="F:metal ion binding"/>
    <property type="evidence" value="ECO:0007669"/>
    <property type="project" value="InterPro"/>
</dbReference>
<name>A0A7C3C2A2_9PROT</name>
<reference evidence="2" key="1">
    <citation type="journal article" date="2020" name="mSystems">
        <title>Genome- and Community-Level Interaction Insights into Carbon Utilization and Element Cycling Functions of Hydrothermarchaeota in Hydrothermal Sediment.</title>
        <authorList>
            <person name="Zhou Z."/>
            <person name="Liu Y."/>
            <person name="Xu W."/>
            <person name="Pan J."/>
            <person name="Luo Z.H."/>
            <person name="Li M."/>
        </authorList>
    </citation>
    <scope>NUCLEOTIDE SEQUENCE [LARGE SCALE GENOMIC DNA]</scope>
    <source>
        <strain evidence="2">HyVt-489</strain>
    </source>
</reference>
<evidence type="ECO:0000313" key="3">
    <source>
        <dbReference type="Proteomes" id="UP000886042"/>
    </source>
</evidence>
<feature type="domain" description="Peptidase M16 C-terminal" evidence="1">
    <location>
        <begin position="6"/>
        <end position="91"/>
    </location>
</feature>
<organism evidence="2 3">
    <name type="scientific">Hellea balneolensis</name>
    <dbReference type="NCBI Taxonomy" id="287478"/>
    <lineage>
        <taxon>Bacteria</taxon>
        <taxon>Pseudomonadati</taxon>
        <taxon>Pseudomonadota</taxon>
        <taxon>Alphaproteobacteria</taxon>
        <taxon>Maricaulales</taxon>
        <taxon>Robiginitomaculaceae</taxon>
        <taxon>Hellea</taxon>
    </lineage>
</organism>
<dbReference type="AlphaFoldDB" id="A0A7C3C2A2"/>
<comment type="caution">
    <text evidence="2">The sequence shown here is derived from an EMBL/GenBank/DDBJ whole genome shotgun (WGS) entry which is preliminary data.</text>
</comment>
<dbReference type="EMBL" id="DRMN01000384">
    <property type="protein sequence ID" value="HFB55439.1"/>
    <property type="molecule type" value="Genomic_DNA"/>
</dbReference>
<dbReference type="InterPro" id="IPR011249">
    <property type="entry name" value="Metalloenz_LuxS/M16"/>
</dbReference>
<evidence type="ECO:0000259" key="1">
    <source>
        <dbReference type="Pfam" id="PF05193"/>
    </source>
</evidence>
<accession>A0A7C3C2A2</accession>